<keyword evidence="5" id="KW-1185">Reference proteome</keyword>
<dbReference type="KEGG" id="hla:Hlac_0888"/>
<evidence type="ECO:0000259" key="3">
    <source>
        <dbReference type="PROSITE" id="PS51186"/>
    </source>
</evidence>
<dbReference type="PANTHER" id="PTHR43877:SF1">
    <property type="entry name" value="ACETYLTRANSFERASE"/>
    <property type="match status" value="1"/>
</dbReference>
<reference evidence="4 5" key="1">
    <citation type="journal article" date="2016" name="Stand. Genomic Sci.">
        <title>Complete genome sequence of the Antarctic Halorubrum lacusprofundi type strain ACAM 34.</title>
        <authorList>
            <person name="Anderson I.J."/>
            <person name="DasSarma P."/>
            <person name="Lucas S."/>
            <person name="Copeland A."/>
            <person name="Lapidus A."/>
            <person name="Del Rio T.G."/>
            <person name="Tice H."/>
            <person name="Dalin E."/>
            <person name="Bruce D.C."/>
            <person name="Goodwin L."/>
            <person name="Pitluck S."/>
            <person name="Sims D."/>
            <person name="Brettin T.S."/>
            <person name="Detter J.C."/>
            <person name="Han C.S."/>
            <person name="Larimer F."/>
            <person name="Hauser L."/>
            <person name="Land M."/>
            <person name="Ivanova N."/>
            <person name="Richardson P."/>
            <person name="Cavicchioli R."/>
            <person name="DasSarma S."/>
            <person name="Woese C.R."/>
            <person name="Kyrpides N.C."/>
        </authorList>
    </citation>
    <scope>NUCLEOTIDE SEQUENCE [LARGE SCALE GENOMIC DNA]</scope>
    <source>
        <strain evidence="5">ATCC 49239 / DSM 5036 / JCM 8891 / ACAM 34</strain>
    </source>
</reference>
<dbReference type="EMBL" id="CP001365">
    <property type="protein sequence ID" value="ACM56486.1"/>
    <property type="molecule type" value="Genomic_DNA"/>
</dbReference>
<gene>
    <name evidence="4" type="ordered locus">Hlac_0888</name>
</gene>
<sequence>MHVRAARPDDAEALRTAVSRAREATVFDDIGAPLLDVSAAGVREAAAEAEWSFLMEDEEGPVGVAIAHPDVEVTTDESTDAEESADDARDANGGDREAELLALWVHPNHAGEGVASELLARIASSVADRGVGTLRATVPADSPGATEFFSAHGFVHRGTCRGPAGDESIVVTDVDALR</sequence>
<dbReference type="eggNOG" id="arCOG00826">
    <property type="taxonomic scope" value="Archaea"/>
</dbReference>
<dbReference type="SUPFAM" id="SSF55729">
    <property type="entry name" value="Acyl-CoA N-acyltransferases (Nat)"/>
    <property type="match status" value="1"/>
</dbReference>
<accession>B9LV09</accession>
<evidence type="ECO:0000256" key="2">
    <source>
        <dbReference type="ARBA" id="ARBA00023315"/>
    </source>
</evidence>
<keyword evidence="1" id="KW-0808">Transferase</keyword>
<dbReference type="GeneID" id="7401259"/>
<dbReference type="InterPro" id="IPR016181">
    <property type="entry name" value="Acyl_CoA_acyltransferase"/>
</dbReference>
<dbReference type="InterPro" id="IPR000182">
    <property type="entry name" value="GNAT_dom"/>
</dbReference>
<dbReference type="Pfam" id="PF00583">
    <property type="entry name" value="Acetyltransf_1"/>
    <property type="match status" value="1"/>
</dbReference>
<dbReference type="CDD" id="cd04301">
    <property type="entry name" value="NAT_SF"/>
    <property type="match status" value="1"/>
</dbReference>
<evidence type="ECO:0000313" key="4">
    <source>
        <dbReference type="EMBL" id="ACM56486.1"/>
    </source>
</evidence>
<evidence type="ECO:0000256" key="1">
    <source>
        <dbReference type="ARBA" id="ARBA00022679"/>
    </source>
</evidence>
<dbReference type="GO" id="GO:0016747">
    <property type="term" value="F:acyltransferase activity, transferring groups other than amino-acyl groups"/>
    <property type="evidence" value="ECO:0007669"/>
    <property type="project" value="InterPro"/>
</dbReference>
<feature type="domain" description="N-acetyltransferase" evidence="3">
    <location>
        <begin position="1"/>
        <end position="178"/>
    </location>
</feature>
<dbReference type="PROSITE" id="PS51186">
    <property type="entry name" value="GNAT"/>
    <property type="match status" value="1"/>
</dbReference>
<dbReference type="AlphaFoldDB" id="B9LV09"/>
<dbReference type="PANTHER" id="PTHR43877">
    <property type="entry name" value="AMINOALKYLPHOSPHONATE N-ACETYLTRANSFERASE-RELATED-RELATED"/>
    <property type="match status" value="1"/>
</dbReference>
<dbReference type="RefSeq" id="WP_015909637.1">
    <property type="nucleotide sequence ID" value="NC_012029.1"/>
</dbReference>
<dbReference type="Gene3D" id="3.40.630.30">
    <property type="match status" value="1"/>
</dbReference>
<organism evidence="4 5">
    <name type="scientific">Halorubrum lacusprofundi (strain ATCC 49239 / DSM 5036 / JCM 8891 / ACAM 34)</name>
    <dbReference type="NCBI Taxonomy" id="416348"/>
    <lineage>
        <taxon>Archaea</taxon>
        <taxon>Methanobacteriati</taxon>
        <taxon>Methanobacteriota</taxon>
        <taxon>Stenosarchaea group</taxon>
        <taxon>Halobacteria</taxon>
        <taxon>Halobacteriales</taxon>
        <taxon>Haloferacaceae</taxon>
        <taxon>Halorubrum</taxon>
    </lineage>
</organism>
<dbReference type="HOGENOM" id="CLU_1507340_0_0_2"/>
<name>B9LV09_HALLT</name>
<dbReference type="Proteomes" id="UP000000740">
    <property type="component" value="Chromosome 1"/>
</dbReference>
<evidence type="ECO:0000313" key="5">
    <source>
        <dbReference type="Proteomes" id="UP000000740"/>
    </source>
</evidence>
<dbReference type="InterPro" id="IPR050832">
    <property type="entry name" value="Bact_Acetyltransf"/>
</dbReference>
<keyword evidence="2" id="KW-0012">Acyltransferase</keyword>
<proteinExistence type="predicted"/>
<protein>
    <submittedName>
        <fullName evidence="4">GCN5-related N-acetyltransferase</fullName>
    </submittedName>
</protein>